<dbReference type="Proteomes" id="UP001064048">
    <property type="component" value="Chromosome 24"/>
</dbReference>
<dbReference type="EMBL" id="CM046124">
    <property type="protein sequence ID" value="KAI8433023.1"/>
    <property type="molecule type" value="Genomic_DNA"/>
</dbReference>
<comment type="caution">
    <text evidence="1">The sequence shown here is derived from an EMBL/GenBank/DDBJ whole genome shotgun (WGS) entry which is preliminary data.</text>
</comment>
<organism evidence="1 2">
    <name type="scientific">Choristoneura fumiferana</name>
    <name type="common">Spruce budworm moth</name>
    <name type="synonym">Archips fumiferana</name>
    <dbReference type="NCBI Taxonomy" id="7141"/>
    <lineage>
        <taxon>Eukaryota</taxon>
        <taxon>Metazoa</taxon>
        <taxon>Ecdysozoa</taxon>
        <taxon>Arthropoda</taxon>
        <taxon>Hexapoda</taxon>
        <taxon>Insecta</taxon>
        <taxon>Pterygota</taxon>
        <taxon>Neoptera</taxon>
        <taxon>Endopterygota</taxon>
        <taxon>Lepidoptera</taxon>
        <taxon>Glossata</taxon>
        <taxon>Ditrysia</taxon>
        <taxon>Tortricoidea</taxon>
        <taxon>Tortricidae</taxon>
        <taxon>Tortricinae</taxon>
        <taxon>Choristoneura</taxon>
    </lineage>
</organism>
<protein>
    <submittedName>
        <fullName evidence="1">Uncharacterized protein</fullName>
    </submittedName>
</protein>
<name>A0ACC0K983_CHOFU</name>
<sequence>MNTVQSTGGHGGSMKKDSKHDTWAPPYGFNFHTSVRLKLPNLRTAYKLLLHILPGSSKTLIVPAWNTCPGCSSCRPKAPFDLGTDDHSAGPGPLLWPASSLRVLLSDSREV</sequence>
<accession>A0ACC0K983</accession>
<reference evidence="1 2" key="1">
    <citation type="journal article" date="2022" name="Genome Biol. Evol.">
        <title>The Spruce Budworm Genome: Reconstructing the Evolutionary History of Antifreeze Proteins.</title>
        <authorList>
            <person name="Beliveau C."/>
            <person name="Gagne P."/>
            <person name="Picq S."/>
            <person name="Vernygora O."/>
            <person name="Keeling C.I."/>
            <person name="Pinkney K."/>
            <person name="Doucet D."/>
            <person name="Wen F."/>
            <person name="Johnston J.S."/>
            <person name="Maaroufi H."/>
            <person name="Boyle B."/>
            <person name="Laroche J."/>
            <person name="Dewar K."/>
            <person name="Juretic N."/>
            <person name="Blackburn G."/>
            <person name="Nisole A."/>
            <person name="Brunet B."/>
            <person name="Brandao M."/>
            <person name="Lumley L."/>
            <person name="Duan J."/>
            <person name="Quan G."/>
            <person name="Lucarotti C.J."/>
            <person name="Roe A.D."/>
            <person name="Sperling F.A.H."/>
            <person name="Levesque R.C."/>
            <person name="Cusson M."/>
        </authorList>
    </citation>
    <scope>NUCLEOTIDE SEQUENCE [LARGE SCALE GENOMIC DNA]</scope>
    <source>
        <strain evidence="1">Glfc:IPQL:Cfum</strain>
    </source>
</reference>
<evidence type="ECO:0000313" key="2">
    <source>
        <dbReference type="Proteomes" id="UP001064048"/>
    </source>
</evidence>
<keyword evidence="2" id="KW-1185">Reference proteome</keyword>
<gene>
    <name evidence="1" type="ORF">MSG28_013893</name>
</gene>
<evidence type="ECO:0000313" key="1">
    <source>
        <dbReference type="EMBL" id="KAI8433023.1"/>
    </source>
</evidence>
<proteinExistence type="predicted"/>